<protein>
    <submittedName>
        <fullName evidence="1">Uncharacterized protein</fullName>
    </submittedName>
</protein>
<comment type="caution">
    <text evidence="1">The sequence shown here is derived from an EMBL/GenBank/DDBJ whole genome shotgun (WGS) entry which is preliminary data.</text>
</comment>
<dbReference type="EMBL" id="JAAGBB010000007">
    <property type="protein sequence ID" value="MBR0664278.1"/>
    <property type="molecule type" value="Genomic_DNA"/>
</dbReference>
<dbReference type="RefSeq" id="WP_211851874.1">
    <property type="nucleotide sequence ID" value="NZ_JAAGBB010000007.1"/>
</dbReference>
<evidence type="ECO:0000313" key="2">
    <source>
        <dbReference type="Proteomes" id="UP001196870"/>
    </source>
</evidence>
<accession>A0ABS5EVF6</accession>
<evidence type="ECO:0000313" key="1">
    <source>
        <dbReference type="EMBL" id="MBR0664278.1"/>
    </source>
</evidence>
<reference evidence="2" key="1">
    <citation type="journal article" date="2021" name="Syst. Appl. Microbiol.">
        <title>Roseomonas hellenica sp. nov., isolated from roots of wild-growing Alkanna tinctoria.</title>
        <authorList>
            <person name="Rat A."/>
            <person name="Naranjo H.D."/>
            <person name="Lebbe L."/>
            <person name="Cnockaert M."/>
            <person name="Krigas N."/>
            <person name="Grigoriadou K."/>
            <person name="Maloupa E."/>
            <person name="Willems A."/>
        </authorList>
    </citation>
    <scope>NUCLEOTIDE SEQUENCE [LARGE SCALE GENOMIC DNA]</scope>
    <source>
        <strain evidence="2">LMG 31523</strain>
    </source>
</reference>
<keyword evidence="2" id="KW-1185">Reference proteome</keyword>
<proteinExistence type="predicted"/>
<dbReference type="Proteomes" id="UP001196870">
    <property type="component" value="Unassembled WGS sequence"/>
</dbReference>
<gene>
    <name evidence="1" type="ORF">GXW71_07905</name>
</gene>
<organism evidence="1 2">
    <name type="scientific">Plastoroseomonas hellenica</name>
    <dbReference type="NCBI Taxonomy" id="2687306"/>
    <lineage>
        <taxon>Bacteria</taxon>
        <taxon>Pseudomonadati</taxon>
        <taxon>Pseudomonadota</taxon>
        <taxon>Alphaproteobacteria</taxon>
        <taxon>Acetobacterales</taxon>
        <taxon>Acetobacteraceae</taxon>
        <taxon>Plastoroseomonas</taxon>
    </lineage>
</organism>
<name>A0ABS5EVF6_9PROT</name>
<sequence>MKPPRHQVLCGDFAAYQDPEEEWTVEGFASAEAAQEYARRFIRAQIEDLRAEAPDPEALRAAYFGWGEYAATEGLDTEAWVAHCIANPATSPRDTNYQAIEP</sequence>